<dbReference type="AlphaFoldDB" id="A0A7T7L263"/>
<evidence type="ECO:0000259" key="2">
    <source>
        <dbReference type="Pfam" id="PF00248"/>
    </source>
</evidence>
<dbReference type="KEGG" id="slf:JEQ17_40475"/>
<dbReference type="GO" id="GO:0016491">
    <property type="term" value="F:oxidoreductase activity"/>
    <property type="evidence" value="ECO:0007669"/>
    <property type="project" value="UniProtKB-KW"/>
</dbReference>
<dbReference type="InterPro" id="IPR023210">
    <property type="entry name" value="NADP_OxRdtase_dom"/>
</dbReference>
<dbReference type="RefSeq" id="WP_200399874.1">
    <property type="nucleotide sequence ID" value="NZ_CP066831.1"/>
</dbReference>
<accession>A0A7T7L263</accession>
<dbReference type="InterPro" id="IPR050523">
    <property type="entry name" value="AKR_Detox_Biosynth"/>
</dbReference>
<dbReference type="GO" id="GO:0005829">
    <property type="term" value="C:cytosol"/>
    <property type="evidence" value="ECO:0007669"/>
    <property type="project" value="TreeGrafter"/>
</dbReference>
<dbReference type="PANTHER" id="PTHR43364">
    <property type="entry name" value="NADH-SPECIFIC METHYLGLYOXAL REDUCTASE-RELATED"/>
    <property type="match status" value="1"/>
</dbReference>
<keyword evidence="4" id="KW-1185">Reference proteome</keyword>
<feature type="domain" description="NADP-dependent oxidoreductase" evidence="2">
    <location>
        <begin position="15"/>
        <end position="312"/>
    </location>
</feature>
<dbReference type="Gene3D" id="3.20.20.100">
    <property type="entry name" value="NADP-dependent oxidoreductase domain"/>
    <property type="match status" value="1"/>
</dbReference>
<keyword evidence="1" id="KW-0560">Oxidoreductase</keyword>
<gene>
    <name evidence="3" type="ORF">JEQ17_40475</name>
</gene>
<evidence type="ECO:0000256" key="1">
    <source>
        <dbReference type="ARBA" id="ARBA00023002"/>
    </source>
</evidence>
<dbReference type="InterPro" id="IPR036812">
    <property type="entry name" value="NAD(P)_OxRdtase_dom_sf"/>
</dbReference>
<name>A0A7T7L263_9ACTN</name>
<dbReference type="Proteomes" id="UP000595636">
    <property type="component" value="Chromosome"/>
</dbReference>
<dbReference type="PANTHER" id="PTHR43364:SF5">
    <property type="entry name" value="REDUCTASE"/>
    <property type="match status" value="1"/>
</dbReference>
<evidence type="ECO:0000313" key="3">
    <source>
        <dbReference type="EMBL" id="QQM45064.1"/>
    </source>
</evidence>
<sequence>MLYRKLGRTALNVSPLCLGTLNLGVRTTRDEAFALMDEALEQGINFFDTANQYGWQVHKGLTEEIIGEWFAQGGGRRERVVLGTKVSNPMSDLPNDQGLSARHIVASCEDSLRRLRTDWIDVYQMHNVDPSASWEEVWQAMETLVHQGKIRYVGSSNFAGWHLADAQAAAARRNFLGIVSEQCVYNLATRFVETEVVPAAVAHGIGVLAWSPLHGGLLGGALRKLDDGTAVKTAQGRAALALETRRDAVSHYEKLCAEISLDPAQVALAWLLSRPGLTAAVIGPRTAAHLAGALNTLDLRLPDDVLDRLDELFPPIGNGRPAPAAWLD</sequence>
<proteinExistence type="predicted"/>
<dbReference type="Pfam" id="PF00248">
    <property type="entry name" value="Aldo_ket_red"/>
    <property type="match status" value="1"/>
</dbReference>
<protein>
    <submittedName>
        <fullName evidence="3">Aldo/keto reductase</fullName>
    </submittedName>
</protein>
<dbReference type="FunFam" id="3.20.20.100:FF:000004">
    <property type="entry name" value="Oxidoreductase, aldo/keto reductase"/>
    <property type="match status" value="1"/>
</dbReference>
<dbReference type="SUPFAM" id="SSF51430">
    <property type="entry name" value="NAD(P)-linked oxidoreductase"/>
    <property type="match status" value="1"/>
</dbReference>
<evidence type="ECO:0000313" key="4">
    <source>
        <dbReference type="Proteomes" id="UP000595636"/>
    </source>
</evidence>
<reference evidence="3 4" key="1">
    <citation type="submission" date="2020-12" db="EMBL/GenBank/DDBJ databases">
        <title>A novel species.</title>
        <authorList>
            <person name="Li K."/>
        </authorList>
    </citation>
    <scope>NUCLEOTIDE SEQUENCE [LARGE SCALE GENOMIC DNA]</scope>
    <source>
        <strain evidence="3 4">ZYC-3</strain>
    </source>
</reference>
<organism evidence="3 4">
    <name type="scientific">Streptomyces liliifuscus</name>
    <dbReference type="NCBI Taxonomy" id="2797636"/>
    <lineage>
        <taxon>Bacteria</taxon>
        <taxon>Bacillati</taxon>
        <taxon>Actinomycetota</taxon>
        <taxon>Actinomycetes</taxon>
        <taxon>Kitasatosporales</taxon>
        <taxon>Streptomycetaceae</taxon>
        <taxon>Streptomyces</taxon>
    </lineage>
</organism>
<dbReference type="EMBL" id="CP066831">
    <property type="protein sequence ID" value="QQM45064.1"/>
    <property type="molecule type" value="Genomic_DNA"/>
</dbReference>